<dbReference type="Pfam" id="PF11204">
    <property type="entry name" value="DUF2985"/>
    <property type="match status" value="1"/>
</dbReference>
<name>A0AAX4K6D5_9TREE</name>
<dbReference type="Proteomes" id="UP001355207">
    <property type="component" value="Chromosome 11"/>
</dbReference>
<evidence type="ECO:0000313" key="3">
    <source>
        <dbReference type="EMBL" id="WWC93115.1"/>
    </source>
</evidence>
<proteinExistence type="predicted"/>
<feature type="region of interest" description="Disordered" evidence="1">
    <location>
        <begin position="279"/>
        <end position="378"/>
    </location>
</feature>
<feature type="compositionally biased region" description="Polar residues" evidence="1">
    <location>
        <begin position="58"/>
        <end position="80"/>
    </location>
</feature>
<organism evidence="3 4">
    <name type="scientific">Kwoniella dendrophila CBS 6074</name>
    <dbReference type="NCBI Taxonomy" id="1295534"/>
    <lineage>
        <taxon>Eukaryota</taxon>
        <taxon>Fungi</taxon>
        <taxon>Dikarya</taxon>
        <taxon>Basidiomycota</taxon>
        <taxon>Agaricomycotina</taxon>
        <taxon>Tremellomycetes</taxon>
        <taxon>Tremellales</taxon>
        <taxon>Cryptococcaceae</taxon>
        <taxon>Kwoniella</taxon>
    </lineage>
</organism>
<evidence type="ECO:0000256" key="1">
    <source>
        <dbReference type="SAM" id="MobiDB-lite"/>
    </source>
</evidence>
<keyword evidence="2" id="KW-1133">Transmembrane helix</keyword>
<dbReference type="RefSeq" id="XP_066079877.1">
    <property type="nucleotide sequence ID" value="XM_066223780.1"/>
</dbReference>
<protein>
    <submittedName>
        <fullName evidence="3">Uncharacterized protein</fullName>
    </submittedName>
</protein>
<dbReference type="PANTHER" id="PTHR35872">
    <property type="entry name" value="INTEGRAL MEMBRANE PROTEIN (AFU_ORTHOLOGUE AFUA_5G07110)"/>
    <property type="match status" value="1"/>
</dbReference>
<dbReference type="PANTHER" id="PTHR35872:SF2">
    <property type="entry name" value="INTEGRAL MEMBRANE PROTEIN (AFU_ORTHOLOGUE AFUA_5G07110)"/>
    <property type="match status" value="1"/>
</dbReference>
<feature type="transmembrane region" description="Helical" evidence="2">
    <location>
        <begin position="444"/>
        <end position="465"/>
    </location>
</feature>
<keyword evidence="2" id="KW-0472">Membrane</keyword>
<feature type="compositionally biased region" description="Low complexity" evidence="1">
    <location>
        <begin position="193"/>
        <end position="207"/>
    </location>
</feature>
<feature type="region of interest" description="Disordered" evidence="1">
    <location>
        <begin position="1"/>
        <end position="232"/>
    </location>
</feature>
<feature type="compositionally biased region" description="Polar residues" evidence="1">
    <location>
        <begin position="1"/>
        <end position="33"/>
    </location>
</feature>
<dbReference type="AlphaFoldDB" id="A0AAX4K6D5"/>
<accession>A0AAX4K6D5</accession>
<evidence type="ECO:0000313" key="4">
    <source>
        <dbReference type="Proteomes" id="UP001355207"/>
    </source>
</evidence>
<gene>
    <name evidence="3" type="ORF">L201_008082</name>
</gene>
<feature type="compositionally biased region" description="Polar residues" evidence="1">
    <location>
        <begin position="714"/>
        <end position="723"/>
    </location>
</feature>
<keyword evidence="2" id="KW-0812">Transmembrane</keyword>
<feature type="compositionally biased region" description="Polar residues" evidence="1">
    <location>
        <begin position="161"/>
        <end position="171"/>
    </location>
</feature>
<feature type="region of interest" description="Disordered" evidence="1">
    <location>
        <begin position="682"/>
        <end position="743"/>
    </location>
</feature>
<feature type="transmembrane region" description="Helical" evidence="2">
    <location>
        <begin position="613"/>
        <end position="635"/>
    </location>
</feature>
<evidence type="ECO:0000256" key="2">
    <source>
        <dbReference type="SAM" id="Phobius"/>
    </source>
</evidence>
<feature type="compositionally biased region" description="Polar residues" evidence="1">
    <location>
        <begin position="281"/>
        <end position="296"/>
    </location>
</feature>
<keyword evidence="4" id="KW-1185">Reference proteome</keyword>
<dbReference type="GeneID" id="91098750"/>
<dbReference type="InterPro" id="IPR021369">
    <property type="entry name" value="DUF2985"/>
</dbReference>
<feature type="compositionally biased region" description="Polar residues" evidence="1">
    <location>
        <begin position="690"/>
        <end position="707"/>
    </location>
</feature>
<dbReference type="EMBL" id="CP144108">
    <property type="protein sequence ID" value="WWC93115.1"/>
    <property type="molecule type" value="Genomic_DNA"/>
</dbReference>
<reference evidence="3 4" key="1">
    <citation type="submission" date="2024-01" db="EMBL/GenBank/DDBJ databases">
        <title>Comparative genomics of Cryptococcus and Kwoniella reveals pathogenesis evolution and contrasting modes of karyotype evolution via chromosome fusion or intercentromeric recombination.</title>
        <authorList>
            <person name="Coelho M.A."/>
            <person name="David-Palma M."/>
            <person name="Shea T."/>
            <person name="Bowers K."/>
            <person name="McGinley-Smith S."/>
            <person name="Mohammad A.W."/>
            <person name="Gnirke A."/>
            <person name="Yurkov A.M."/>
            <person name="Nowrousian M."/>
            <person name="Sun S."/>
            <person name="Cuomo C.A."/>
            <person name="Heitman J."/>
        </authorList>
    </citation>
    <scope>NUCLEOTIDE SEQUENCE [LARGE SCALE GENOMIC DNA]</scope>
    <source>
        <strain evidence="3 4">CBS 6074</strain>
    </source>
</reference>
<feature type="compositionally biased region" description="Low complexity" evidence="1">
    <location>
        <begin position="297"/>
        <end position="308"/>
    </location>
</feature>
<sequence>MSASQNSSSESPILPPHTSSSINAPPSTGSSQGYDGVPNSADIGEQGMSDPLQGSPAPRQQQQPNTSESTSNRPNMNRARTGTVGRRRQVSILPPITTAALGDLSENHPSPPPSNGSTGRRRAHTVGVSMKPRLRIPSDFTSPNDNINDERSDRLAPLNSIKRTSGSQNVDLESGLGPDGIAETDLSRRSRARSSSNASRRSIGSAGRRNRRPSTPVEFDIGGNKDGSSESHQLDDELVGLLDVIDPQVATVNHLQNMTNSVLVPHLPQLWKRRPEVQIPHTPSDTSLSSMNRPYETSTQTRQRSATTRSRKGSISRLFTGRQAGEDGSGSTTEPSQADWGRVQPIPIPEEPLSPIREGQGKRRGSDEYTYTVDEGTPLNTIQQGSPHAIQREEMEEDIEDIKEDHQLDRHVKHILRQNRKDKAKRMLKGLWTFVKTPMGFITAIYGFLVVFWGAAIVLFLLGWIPTNSKNTQDVWVEISSQIENGLFTVTGIGLIPWRVIDTYRMSVIWTLKNRDQRLRKKMGLPKIEDENDLPDPELIKDYCFVLSEKDQKNLRYQQDKFAISQTWYRAHATATHKAFPMKFALWNTILMDGNSFFQCGTMWGLNRHQRPAWTTGCLIPLSFLCGIGAAVLIWQGSARTKKSALVSKKLRAALNVPVAIGIPRSSDGTVLNSTTNKANATDLPLYKTESPQKNSGAGGNRRTTISFAHVNNEGENQNQIRQNDSRNRGVTIASPESRPKQLDLDLGLGQVIDANEHVNGDLAEKYNHEDIAMKEVR</sequence>